<comment type="subcellular location">
    <subcellularLocation>
        <location evidence="1">Membrane</location>
        <topology evidence="1">Multi-pass membrane protein</topology>
    </subcellularLocation>
</comment>
<feature type="repeat" description="Solcar" evidence="7">
    <location>
        <begin position="1"/>
        <end position="104"/>
    </location>
</feature>
<dbReference type="eggNOG" id="KOG0766">
    <property type="taxonomic scope" value="Eukaryota"/>
</dbReference>
<evidence type="ECO:0000256" key="3">
    <source>
        <dbReference type="ARBA" id="ARBA00022448"/>
    </source>
</evidence>
<reference evidence="10" key="3">
    <citation type="submission" date="2015-06" db="UniProtKB">
        <authorList>
            <consortium name="EnsemblMetazoa"/>
        </authorList>
    </citation>
    <scope>IDENTIFICATION</scope>
</reference>
<comment type="similarity">
    <text evidence="2 8">Belongs to the mitochondrial carrier (TC 2.A.29) family.</text>
</comment>
<protein>
    <recommendedName>
        <fullName evidence="12">Solute carrier family 25 member 38 homolog</fullName>
    </recommendedName>
</protein>
<dbReference type="PRINTS" id="PR00926">
    <property type="entry name" value="MITOCARRIER"/>
</dbReference>
<dbReference type="GeneID" id="20199488"/>
<dbReference type="FunFam" id="1.50.40.10:FF:000309">
    <property type="entry name" value="Mitochondrial glycine transporter"/>
    <property type="match status" value="1"/>
</dbReference>
<evidence type="ECO:0000313" key="9">
    <source>
        <dbReference type="EMBL" id="ESN98772.1"/>
    </source>
</evidence>
<dbReference type="AlphaFoldDB" id="T1ESD8"/>
<dbReference type="InterPro" id="IPR018108">
    <property type="entry name" value="MCP_transmembrane"/>
</dbReference>
<dbReference type="OrthoDB" id="1924968at2759"/>
<evidence type="ECO:0000256" key="7">
    <source>
        <dbReference type="PROSITE-ProRule" id="PRU00282"/>
    </source>
</evidence>
<name>T1ESD8_HELRO</name>
<organism evidence="10 11">
    <name type="scientific">Helobdella robusta</name>
    <name type="common">Californian leech</name>
    <dbReference type="NCBI Taxonomy" id="6412"/>
    <lineage>
        <taxon>Eukaryota</taxon>
        <taxon>Metazoa</taxon>
        <taxon>Spiralia</taxon>
        <taxon>Lophotrochozoa</taxon>
        <taxon>Annelida</taxon>
        <taxon>Clitellata</taxon>
        <taxon>Hirudinea</taxon>
        <taxon>Rhynchobdellida</taxon>
        <taxon>Glossiphoniidae</taxon>
        <taxon>Helobdella</taxon>
    </lineage>
</organism>
<keyword evidence="6 7" id="KW-0472">Membrane</keyword>
<dbReference type="Pfam" id="PF00153">
    <property type="entry name" value="Mito_carr"/>
    <property type="match status" value="3"/>
</dbReference>
<keyword evidence="11" id="KW-1185">Reference proteome</keyword>
<reference evidence="11" key="1">
    <citation type="submission" date="2012-12" db="EMBL/GenBank/DDBJ databases">
        <authorList>
            <person name="Hellsten U."/>
            <person name="Grimwood J."/>
            <person name="Chapman J.A."/>
            <person name="Shapiro H."/>
            <person name="Aerts A."/>
            <person name="Otillar R.P."/>
            <person name="Terry A.Y."/>
            <person name="Boore J.L."/>
            <person name="Simakov O."/>
            <person name="Marletaz F."/>
            <person name="Cho S.-J."/>
            <person name="Edsinger-Gonzales E."/>
            <person name="Havlak P."/>
            <person name="Kuo D.-H."/>
            <person name="Larsson T."/>
            <person name="Lv J."/>
            <person name="Arendt D."/>
            <person name="Savage R."/>
            <person name="Osoegawa K."/>
            <person name="de Jong P."/>
            <person name="Lindberg D.R."/>
            <person name="Seaver E.C."/>
            <person name="Weisblat D.A."/>
            <person name="Putnam N.H."/>
            <person name="Grigoriev I.V."/>
            <person name="Rokhsar D.S."/>
        </authorList>
    </citation>
    <scope>NUCLEOTIDE SEQUENCE</scope>
</reference>
<dbReference type="PANTHER" id="PTHR46181">
    <property type="entry name" value="MITOCHONDRIAL GLYCINE TRANSPORTER"/>
    <property type="match status" value="1"/>
</dbReference>
<proteinExistence type="inferred from homology"/>
<accession>T1ESD8</accession>
<dbReference type="GO" id="GO:0005739">
    <property type="term" value="C:mitochondrion"/>
    <property type="evidence" value="ECO:0000318"/>
    <property type="project" value="GO_Central"/>
</dbReference>
<gene>
    <name evidence="10" type="primary">20199488</name>
    <name evidence="9" type="ORF">HELRODRAFT_162228</name>
</gene>
<dbReference type="HOGENOM" id="CLU_015166_0_3_1"/>
<dbReference type="STRING" id="6412.T1ESD8"/>
<sequence>MSIIEPFFIGASSGALSTMLLQPLDVVKTRLQLFDKLNTNNKAGLPIGFHRNNLQFKNHSLVIVKEILLTQGYTGLWKGLCPSLLRTVPGVGVYFTSLHWMTKEFCDSKPSVSESLFLAMLSRTIAGTAVMPFALLKTRYESGIFSYHSTVDALLRVYRGEGIKGSYRGLVATMCRDVPYSGIYFVLYNSLKHFLTDDLSMSSSSTSLYLSCGLVSGFLSSLLTHPPDVVKTQVQTYPSICHNYTQAVRHIYKHSGMLGFFKGLPPRLLKKTLTSALSWTVFERVMHLLTELRQHKL</sequence>
<dbReference type="RefSeq" id="XP_009022742.1">
    <property type="nucleotide sequence ID" value="XM_009024494.1"/>
</dbReference>
<feature type="repeat" description="Solcar" evidence="7">
    <location>
        <begin position="114"/>
        <end position="194"/>
    </location>
</feature>
<dbReference type="CTD" id="20199488"/>
<dbReference type="EMBL" id="AMQM01001052">
    <property type="status" value="NOT_ANNOTATED_CDS"/>
    <property type="molecule type" value="Genomic_DNA"/>
</dbReference>
<evidence type="ECO:0000256" key="1">
    <source>
        <dbReference type="ARBA" id="ARBA00004141"/>
    </source>
</evidence>
<feature type="repeat" description="Solcar" evidence="7">
    <location>
        <begin position="204"/>
        <end position="288"/>
    </location>
</feature>
<dbReference type="OMA" id="WGIYEEL"/>
<keyword evidence="5" id="KW-0677">Repeat</keyword>
<dbReference type="EnsemblMetazoa" id="HelroT162228">
    <property type="protein sequence ID" value="HelroP162228"/>
    <property type="gene ID" value="HelroG162228"/>
</dbReference>
<dbReference type="InterPro" id="IPR002067">
    <property type="entry name" value="MCP"/>
</dbReference>
<reference evidence="9 11" key="2">
    <citation type="journal article" date="2013" name="Nature">
        <title>Insights into bilaterian evolution from three spiralian genomes.</title>
        <authorList>
            <person name="Simakov O."/>
            <person name="Marletaz F."/>
            <person name="Cho S.J."/>
            <person name="Edsinger-Gonzales E."/>
            <person name="Havlak P."/>
            <person name="Hellsten U."/>
            <person name="Kuo D.H."/>
            <person name="Larsson T."/>
            <person name="Lv J."/>
            <person name="Arendt D."/>
            <person name="Savage R."/>
            <person name="Osoegawa K."/>
            <person name="de Jong P."/>
            <person name="Grimwood J."/>
            <person name="Chapman J.A."/>
            <person name="Shapiro H."/>
            <person name="Aerts A."/>
            <person name="Otillar R.P."/>
            <person name="Terry A.Y."/>
            <person name="Boore J.L."/>
            <person name="Grigoriev I.V."/>
            <person name="Lindberg D.R."/>
            <person name="Seaver E.C."/>
            <person name="Weisblat D.A."/>
            <person name="Putnam N.H."/>
            <person name="Rokhsar D.S."/>
        </authorList>
    </citation>
    <scope>NUCLEOTIDE SEQUENCE</scope>
</reference>
<evidence type="ECO:0000256" key="4">
    <source>
        <dbReference type="ARBA" id="ARBA00022692"/>
    </source>
</evidence>
<dbReference type="Proteomes" id="UP000015101">
    <property type="component" value="Unassembled WGS sequence"/>
</dbReference>
<evidence type="ECO:0000256" key="8">
    <source>
        <dbReference type="RuleBase" id="RU000488"/>
    </source>
</evidence>
<evidence type="ECO:0000256" key="5">
    <source>
        <dbReference type="ARBA" id="ARBA00022737"/>
    </source>
</evidence>
<dbReference type="GO" id="GO:0015187">
    <property type="term" value="F:glycine transmembrane transporter activity"/>
    <property type="evidence" value="ECO:0000318"/>
    <property type="project" value="GO_Central"/>
</dbReference>
<keyword evidence="3 8" id="KW-0813">Transport</keyword>
<keyword evidence="4 7" id="KW-0812">Transmembrane</keyword>
<evidence type="ECO:0008006" key="12">
    <source>
        <dbReference type="Google" id="ProtNLM"/>
    </source>
</evidence>
<dbReference type="KEGG" id="hro:HELRODRAFT_162228"/>
<dbReference type="SUPFAM" id="SSF103506">
    <property type="entry name" value="Mitochondrial carrier"/>
    <property type="match status" value="1"/>
</dbReference>
<dbReference type="GO" id="GO:1904983">
    <property type="term" value="P:glycine import into mitochondrion"/>
    <property type="evidence" value="ECO:0000318"/>
    <property type="project" value="GO_Central"/>
</dbReference>
<evidence type="ECO:0000313" key="10">
    <source>
        <dbReference type="EnsemblMetazoa" id="HelroP162228"/>
    </source>
</evidence>
<evidence type="ECO:0000256" key="6">
    <source>
        <dbReference type="ARBA" id="ARBA00023136"/>
    </source>
</evidence>
<dbReference type="GO" id="GO:0016020">
    <property type="term" value="C:membrane"/>
    <property type="evidence" value="ECO:0007669"/>
    <property type="project" value="UniProtKB-SubCell"/>
</dbReference>
<dbReference type="EMBL" id="KB097143">
    <property type="protein sequence ID" value="ESN98772.1"/>
    <property type="molecule type" value="Genomic_DNA"/>
</dbReference>
<dbReference type="PROSITE" id="PS50920">
    <property type="entry name" value="SOLCAR"/>
    <property type="match status" value="3"/>
</dbReference>
<dbReference type="InterPro" id="IPR023395">
    <property type="entry name" value="MCP_dom_sf"/>
</dbReference>
<evidence type="ECO:0000256" key="2">
    <source>
        <dbReference type="ARBA" id="ARBA00006375"/>
    </source>
</evidence>
<evidence type="ECO:0000313" key="11">
    <source>
        <dbReference type="Proteomes" id="UP000015101"/>
    </source>
</evidence>
<dbReference type="PANTHER" id="PTHR46181:SF3">
    <property type="entry name" value="MITOCHONDRIAL GLYCINE TRANSPORTER"/>
    <property type="match status" value="1"/>
</dbReference>
<dbReference type="Gene3D" id="1.50.40.10">
    <property type="entry name" value="Mitochondrial carrier domain"/>
    <property type="match status" value="1"/>
</dbReference>
<dbReference type="InParanoid" id="T1ESD8"/>